<protein>
    <recommendedName>
        <fullName evidence="1">F-box/LRR-repeat protein 15/At3g58940/PEG3-like LRR domain-containing protein</fullName>
    </recommendedName>
</protein>
<feature type="non-terminal residue" evidence="2">
    <location>
        <position position="229"/>
    </location>
</feature>
<evidence type="ECO:0000259" key="1">
    <source>
        <dbReference type="Pfam" id="PF24758"/>
    </source>
</evidence>
<dbReference type="AlphaFoldDB" id="A0AAD4XVY9"/>
<dbReference type="InterPro" id="IPR055411">
    <property type="entry name" value="LRR_FXL15/At3g58940/PEG3-like"/>
</dbReference>
<feature type="domain" description="F-box/LRR-repeat protein 15/At3g58940/PEG3-like LRR" evidence="1">
    <location>
        <begin position="4"/>
        <end position="156"/>
    </location>
</feature>
<sequence length="229" mass="26700">MNVNRWSLHAVKYNVQEITIIIEQLHNSPYKIPHPLLNCESLRKLRIQVFNTPRYVDMILPRSMNLPQLEKLTIRGLSISNLEFSKRLFSSCPVLETLSTLHSNVLTDNPRSLIIDSLSLKKFLYTCWHGHRFPQNDTTANVIKLCAPNLEDFFCCFFLAQDYSLEISSPLYRVRFEMRVDAKEEEDEDAETYEELPPKEKGVYARRTMKFLRAVSMVTEMGLSSSFLE</sequence>
<dbReference type="EMBL" id="JAJJMB010001750">
    <property type="protein sequence ID" value="KAI3955510.1"/>
    <property type="molecule type" value="Genomic_DNA"/>
</dbReference>
<dbReference type="InterPro" id="IPR050232">
    <property type="entry name" value="FBL13/AtMIF1-like"/>
</dbReference>
<dbReference type="Gene3D" id="3.80.10.10">
    <property type="entry name" value="Ribonuclease Inhibitor"/>
    <property type="match status" value="1"/>
</dbReference>
<proteinExistence type="predicted"/>
<gene>
    <name evidence="2" type="ORF">MKW98_028455</name>
</gene>
<dbReference type="PANTHER" id="PTHR31900">
    <property type="entry name" value="F-BOX/RNI SUPERFAMILY PROTEIN-RELATED"/>
    <property type="match status" value="1"/>
</dbReference>
<reference evidence="2" key="1">
    <citation type="submission" date="2022-04" db="EMBL/GenBank/DDBJ databases">
        <title>A functionally conserved STORR gene fusion in Papaver species that diverged 16.8 million years ago.</title>
        <authorList>
            <person name="Catania T."/>
        </authorList>
    </citation>
    <scope>NUCLEOTIDE SEQUENCE</scope>
    <source>
        <strain evidence="2">S-188037</strain>
    </source>
</reference>
<comment type="caution">
    <text evidence="2">The sequence shown here is derived from an EMBL/GenBank/DDBJ whole genome shotgun (WGS) entry which is preliminary data.</text>
</comment>
<keyword evidence="3" id="KW-1185">Reference proteome</keyword>
<evidence type="ECO:0000313" key="3">
    <source>
        <dbReference type="Proteomes" id="UP001202328"/>
    </source>
</evidence>
<dbReference type="Pfam" id="PF24758">
    <property type="entry name" value="LRR_At5g56370"/>
    <property type="match status" value="1"/>
</dbReference>
<dbReference type="SUPFAM" id="SSF52047">
    <property type="entry name" value="RNI-like"/>
    <property type="match status" value="1"/>
</dbReference>
<dbReference type="PANTHER" id="PTHR31900:SF30">
    <property type="entry name" value="SUPERFAMILY PROTEIN, PUTATIVE-RELATED"/>
    <property type="match status" value="1"/>
</dbReference>
<organism evidence="2 3">
    <name type="scientific">Papaver atlanticum</name>
    <dbReference type="NCBI Taxonomy" id="357466"/>
    <lineage>
        <taxon>Eukaryota</taxon>
        <taxon>Viridiplantae</taxon>
        <taxon>Streptophyta</taxon>
        <taxon>Embryophyta</taxon>
        <taxon>Tracheophyta</taxon>
        <taxon>Spermatophyta</taxon>
        <taxon>Magnoliopsida</taxon>
        <taxon>Ranunculales</taxon>
        <taxon>Papaveraceae</taxon>
        <taxon>Papaveroideae</taxon>
        <taxon>Papaver</taxon>
    </lineage>
</organism>
<dbReference type="InterPro" id="IPR032675">
    <property type="entry name" value="LRR_dom_sf"/>
</dbReference>
<accession>A0AAD4XVY9</accession>
<dbReference type="Proteomes" id="UP001202328">
    <property type="component" value="Unassembled WGS sequence"/>
</dbReference>
<name>A0AAD4XVY9_9MAGN</name>
<evidence type="ECO:0000313" key="2">
    <source>
        <dbReference type="EMBL" id="KAI3955510.1"/>
    </source>
</evidence>